<dbReference type="Proteomes" id="UP000198290">
    <property type="component" value="Chromosome"/>
</dbReference>
<organism evidence="1 2">
    <name type="scientific">Aquitalea magnusonii</name>
    <dbReference type="NCBI Taxonomy" id="332411"/>
    <lineage>
        <taxon>Bacteria</taxon>
        <taxon>Pseudomonadati</taxon>
        <taxon>Pseudomonadota</taxon>
        <taxon>Betaproteobacteria</taxon>
        <taxon>Neisseriales</taxon>
        <taxon>Chromobacteriaceae</taxon>
        <taxon>Aquitalea</taxon>
    </lineage>
</organism>
<dbReference type="KEGG" id="amah:DLM_1777"/>
<dbReference type="EMBL" id="AP018823">
    <property type="protein sequence ID" value="BBF85393.1"/>
    <property type="molecule type" value="Genomic_DNA"/>
</dbReference>
<evidence type="ECO:0000313" key="1">
    <source>
        <dbReference type="EMBL" id="BBF85393.1"/>
    </source>
</evidence>
<dbReference type="AlphaFoldDB" id="A0A3G9GEZ7"/>
<gene>
    <name evidence="1" type="ORF">DLM_1777</name>
</gene>
<evidence type="ECO:0000313" key="2">
    <source>
        <dbReference type="Proteomes" id="UP000198290"/>
    </source>
</evidence>
<reference evidence="2" key="1">
    <citation type="journal article" date="2017" name="Biotechnol. Biofuels">
        <title>Evaluation of environmental bacterial communities as a factor affecting the growth of duckweed Lemna minor.</title>
        <authorList>
            <person name="Ishizawa H."/>
            <person name="Kuroda M."/>
            <person name="Morikawa M."/>
            <person name="Ike M."/>
        </authorList>
    </citation>
    <scope>NUCLEOTIDE SEQUENCE [LARGE SCALE GENOMIC DNA]</scope>
    <source>
        <strain evidence="2">H3</strain>
    </source>
</reference>
<proteinExistence type="predicted"/>
<sequence length="56" mass="6612">MQRRRQPVQQIVDRPAILLQSLGHHKAYERQSSDHQQGFHLFAICHFYQPSITQNA</sequence>
<keyword evidence="2" id="KW-1185">Reference proteome</keyword>
<reference evidence="1 2" key="2">
    <citation type="journal article" date="2017" name="Genome Announc.">
        <title>Draft genome sequence of Aquitalea magnusonii strain H3, a plant growth-promoting bacterium of duckweed Lemna minor.</title>
        <authorList>
            <person name="Ishizawa H."/>
            <person name="Kuroda M."/>
            <person name="Ike M."/>
        </authorList>
    </citation>
    <scope>NUCLEOTIDE SEQUENCE [LARGE SCALE GENOMIC DNA]</scope>
    <source>
        <strain evidence="1 2">H3</strain>
    </source>
</reference>
<accession>A0A3G9GEZ7</accession>
<name>A0A3G9GEZ7_9NEIS</name>
<reference evidence="2" key="3">
    <citation type="journal article" date="2017" name="Plant Physiol. Biochem.">
        <title>Differential oxidative and antioxidative response of duckweed Lemna minor toward plant growth promoting/inhibiting bacteria.</title>
        <authorList>
            <person name="Ishizawa H."/>
            <person name="Kuroda M."/>
            <person name="Morikawa M."/>
            <person name="Ike M."/>
        </authorList>
    </citation>
    <scope>NUCLEOTIDE SEQUENCE [LARGE SCALE GENOMIC DNA]</scope>
    <source>
        <strain evidence="2">H3</strain>
    </source>
</reference>
<protein>
    <submittedName>
        <fullName evidence="1">Uncharacterized protein</fullName>
    </submittedName>
</protein>